<keyword evidence="1" id="KW-0285">Flavoprotein</keyword>
<sequence length="425" mass="45785">MTQSQHVKVIGLPNSKEAYAIRDFLKRGVVEYEWCELTSDTDCARELGIAPLRDIRLPAVIFPDGSCIFQPTLPEIAAKLGWVARPRFIEYDVSIYGAGPAGLSAAVYAASEGLRAVVIERDAIGGQAGTSSLIENYMGFPEGIPGAELAERARQQAVRFGVELLMMREGVHATFVDGKIRVDLADGSILTARSNICATGIEYRSLGLPDEQKFLNAGLFYGAGSSEAPMCEGKHVFIVGGGNSAGQAAMNFARHAREVTMIVRGASLAATLSRYLIDRIERMPNVTVRYGSTVDALHGDGRLEAIVIRSEDGARDVLPATHLFVCIGGAPNTEWARDTNIIRNPGGYLVTGSDLYDCPAFERVWPLERRPYYLETSVPGSFAAGDVRSGSVKRVASAVGEGAMAVTFVHRFLGEDAHRPSGTRA</sequence>
<dbReference type="PRINTS" id="PR00469">
    <property type="entry name" value="PNDRDTASEII"/>
</dbReference>
<dbReference type="EMBL" id="AP018113">
    <property type="protein sequence ID" value="BAX63630.1"/>
    <property type="molecule type" value="Genomic_DNA"/>
</dbReference>
<dbReference type="AlphaFoldDB" id="A0A1Y1BUK1"/>
<dbReference type="Pfam" id="PF07992">
    <property type="entry name" value="Pyr_redox_2"/>
    <property type="match status" value="1"/>
</dbReference>
<evidence type="ECO:0000256" key="2">
    <source>
        <dbReference type="ARBA" id="ARBA00023002"/>
    </source>
</evidence>
<dbReference type="GO" id="GO:0016491">
    <property type="term" value="F:oxidoreductase activity"/>
    <property type="evidence" value="ECO:0007669"/>
    <property type="project" value="UniProtKB-KW"/>
</dbReference>
<dbReference type="Proteomes" id="UP000218432">
    <property type="component" value="Chromosome 3"/>
</dbReference>
<reference evidence="4 5" key="1">
    <citation type="journal article" date="2017" name="Genome Announc.">
        <title>Complete Genome Sequence of Burkholderia stabilis FERMP-21014.</title>
        <authorList>
            <person name="Konishi K."/>
            <person name="Kumagai T."/>
            <person name="Sakasegawa S."/>
            <person name="Tamura T."/>
        </authorList>
    </citation>
    <scope>NUCLEOTIDE SEQUENCE [LARGE SCALE GENOMIC DNA]</scope>
    <source>
        <strain evidence="4 5">FERMP-21014</strain>
    </source>
</reference>
<dbReference type="Gene3D" id="3.50.50.60">
    <property type="entry name" value="FAD/NAD(P)-binding domain"/>
    <property type="match status" value="2"/>
</dbReference>
<dbReference type="InterPro" id="IPR023753">
    <property type="entry name" value="FAD/NAD-binding_dom"/>
</dbReference>
<dbReference type="PANTHER" id="PTHR48105">
    <property type="entry name" value="THIOREDOXIN REDUCTASE 1-RELATED-RELATED"/>
    <property type="match status" value="1"/>
</dbReference>
<feature type="domain" description="FAD/NAD(P)-binding" evidence="3">
    <location>
        <begin position="91"/>
        <end position="402"/>
    </location>
</feature>
<gene>
    <name evidence="4" type="ORF">BSFP_065030</name>
</gene>
<name>A0A1Y1BUK1_9BURK</name>
<dbReference type="RefSeq" id="WP_096476012.1">
    <property type="nucleotide sequence ID" value="NZ_AP018113.1"/>
</dbReference>
<protein>
    <submittedName>
        <fullName evidence="4">Pyridine nucleotide-disulfide oxidoreductase</fullName>
    </submittedName>
</protein>
<evidence type="ECO:0000259" key="3">
    <source>
        <dbReference type="Pfam" id="PF07992"/>
    </source>
</evidence>
<dbReference type="InterPro" id="IPR036188">
    <property type="entry name" value="FAD/NAD-bd_sf"/>
</dbReference>
<evidence type="ECO:0000313" key="4">
    <source>
        <dbReference type="EMBL" id="BAX63630.1"/>
    </source>
</evidence>
<dbReference type="SUPFAM" id="SSF51905">
    <property type="entry name" value="FAD/NAD(P)-binding domain"/>
    <property type="match status" value="1"/>
</dbReference>
<organism evidence="4 5">
    <name type="scientific">Burkholderia stabilis</name>
    <dbReference type="NCBI Taxonomy" id="95485"/>
    <lineage>
        <taxon>Bacteria</taxon>
        <taxon>Pseudomonadati</taxon>
        <taxon>Pseudomonadota</taxon>
        <taxon>Betaproteobacteria</taxon>
        <taxon>Burkholderiales</taxon>
        <taxon>Burkholderiaceae</taxon>
        <taxon>Burkholderia</taxon>
        <taxon>Burkholderia cepacia complex</taxon>
    </lineage>
</organism>
<dbReference type="PRINTS" id="PR00368">
    <property type="entry name" value="FADPNR"/>
</dbReference>
<proteinExistence type="predicted"/>
<evidence type="ECO:0000313" key="5">
    <source>
        <dbReference type="Proteomes" id="UP000218432"/>
    </source>
</evidence>
<keyword evidence="2" id="KW-0560">Oxidoreductase</keyword>
<accession>A0A1Y1BUK1</accession>
<evidence type="ECO:0000256" key="1">
    <source>
        <dbReference type="ARBA" id="ARBA00022630"/>
    </source>
</evidence>
<dbReference type="InterPro" id="IPR050097">
    <property type="entry name" value="Ferredoxin-NADP_redctase_2"/>
</dbReference>